<evidence type="ECO:0000256" key="9">
    <source>
        <dbReference type="ARBA" id="ARBA00023136"/>
    </source>
</evidence>
<comment type="subcellular location">
    <subcellularLocation>
        <location evidence="1">Endoplasmic reticulum membrane</location>
        <topology evidence="1">Multi-pass membrane protein</topology>
    </subcellularLocation>
</comment>
<keyword evidence="8" id="KW-1133">Transmembrane helix</keyword>
<name>A0A438E212_VITVI</name>
<evidence type="ECO:0000256" key="8">
    <source>
        <dbReference type="ARBA" id="ARBA00022989"/>
    </source>
</evidence>
<evidence type="ECO:0000256" key="3">
    <source>
        <dbReference type="ARBA" id="ARBA00022448"/>
    </source>
</evidence>
<keyword evidence="5" id="KW-0256">Endoplasmic reticulum</keyword>
<dbReference type="Proteomes" id="UP000288805">
    <property type="component" value="Unassembled WGS sequence"/>
</dbReference>
<evidence type="ECO:0000313" key="11">
    <source>
        <dbReference type="EMBL" id="RVW41723.1"/>
    </source>
</evidence>
<proteinExistence type="inferred from homology"/>
<dbReference type="PANTHER" id="PTHR10585">
    <property type="entry name" value="ER LUMEN PROTEIN RETAINING RECEPTOR"/>
    <property type="match status" value="1"/>
</dbReference>
<gene>
    <name evidence="11" type="primary">ERD2B_1</name>
    <name evidence="11" type="ORF">CK203_082091</name>
</gene>
<dbReference type="GO" id="GO:0016192">
    <property type="term" value="P:vesicle-mediated transport"/>
    <property type="evidence" value="ECO:0007669"/>
    <property type="project" value="UniProtKB-KW"/>
</dbReference>
<keyword evidence="9" id="KW-0472">Membrane</keyword>
<comment type="similarity">
    <text evidence="2">Belongs to the ERD2 family.</text>
</comment>
<keyword evidence="3" id="KW-0813">Transport</keyword>
<accession>A0A438E212</accession>
<evidence type="ECO:0000256" key="4">
    <source>
        <dbReference type="ARBA" id="ARBA00022692"/>
    </source>
</evidence>
<reference evidence="11 12" key="1">
    <citation type="journal article" date="2018" name="PLoS Genet.">
        <title>Population sequencing reveals clonal diversity and ancestral inbreeding in the grapevine cultivar Chardonnay.</title>
        <authorList>
            <person name="Roach M.J."/>
            <person name="Johnson D.L."/>
            <person name="Bohlmann J."/>
            <person name="van Vuuren H.J."/>
            <person name="Jones S.J."/>
            <person name="Pretorius I.S."/>
            <person name="Schmidt S.A."/>
            <person name="Borneman A.R."/>
        </authorList>
    </citation>
    <scope>NUCLEOTIDE SEQUENCE [LARGE SCALE GENOMIC DNA]</scope>
    <source>
        <strain evidence="12">cv. Chardonnay</strain>
        <tissue evidence="11">Leaf</tissue>
    </source>
</reference>
<comment type="caution">
    <text evidence="11">The sequence shown here is derived from an EMBL/GenBank/DDBJ whole genome shotgun (WGS) entry which is preliminary data.</text>
</comment>
<organism evidence="11 12">
    <name type="scientific">Vitis vinifera</name>
    <name type="common">Grape</name>
    <dbReference type="NCBI Taxonomy" id="29760"/>
    <lineage>
        <taxon>Eukaryota</taxon>
        <taxon>Viridiplantae</taxon>
        <taxon>Streptophyta</taxon>
        <taxon>Embryophyta</taxon>
        <taxon>Tracheophyta</taxon>
        <taxon>Spermatophyta</taxon>
        <taxon>Magnoliopsida</taxon>
        <taxon>eudicotyledons</taxon>
        <taxon>Gunneridae</taxon>
        <taxon>Pentapetalae</taxon>
        <taxon>rosids</taxon>
        <taxon>Vitales</taxon>
        <taxon>Vitaceae</taxon>
        <taxon>Viteae</taxon>
        <taxon>Vitis</taxon>
    </lineage>
</organism>
<keyword evidence="7" id="KW-0653">Protein transport</keyword>
<dbReference type="Pfam" id="PF00810">
    <property type="entry name" value="ER_lumen_recept"/>
    <property type="match status" value="1"/>
</dbReference>
<evidence type="ECO:0000256" key="7">
    <source>
        <dbReference type="ARBA" id="ARBA00022927"/>
    </source>
</evidence>
<evidence type="ECO:0000256" key="2">
    <source>
        <dbReference type="ARBA" id="ARBA00010120"/>
    </source>
</evidence>
<protein>
    <submittedName>
        <fullName evidence="11">ER lumen protein-retaining receptor B</fullName>
    </submittedName>
</protein>
<dbReference type="GO" id="GO:0046923">
    <property type="term" value="F:ER retention sequence binding"/>
    <property type="evidence" value="ECO:0007669"/>
    <property type="project" value="InterPro"/>
</dbReference>
<evidence type="ECO:0000313" key="12">
    <source>
        <dbReference type="Proteomes" id="UP000288805"/>
    </source>
</evidence>
<keyword evidence="4" id="KW-0812">Transmembrane</keyword>
<evidence type="ECO:0000256" key="6">
    <source>
        <dbReference type="ARBA" id="ARBA00022892"/>
    </source>
</evidence>
<sequence>MKLVFLGTSIAIVWYMRYHKVVKQTYSKQEDTFRHYFLVLPCFVLALLIHRSSSVTERLGGGSSLCCEFALWRDFKNLIAVICAVGLVGDLAPSNHSFLLHTTWSFVLVPFTCSLESVKHSELTPFALVWGIWKGRNENCY</sequence>
<dbReference type="InterPro" id="IPR000133">
    <property type="entry name" value="ER_ret_rcpt"/>
</dbReference>
<evidence type="ECO:0000256" key="10">
    <source>
        <dbReference type="ARBA" id="ARBA00023170"/>
    </source>
</evidence>
<dbReference type="GO" id="GO:0015031">
    <property type="term" value="P:protein transport"/>
    <property type="evidence" value="ECO:0007669"/>
    <property type="project" value="UniProtKB-KW"/>
</dbReference>
<dbReference type="EMBL" id="QGNW01001432">
    <property type="protein sequence ID" value="RVW41723.1"/>
    <property type="molecule type" value="Genomic_DNA"/>
</dbReference>
<keyword evidence="6" id="KW-0931">ER-Golgi transport</keyword>
<evidence type="ECO:0000256" key="1">
    <source>
        <dbReference type="ARBA" id="ARBA00004477"/>
    </source>
</evidence>
<evidence type="ECO:0000256" key="5">
    <source>
        <dbReference type="ARBA" id="ARBA00022824"/>
    </source>
</evidence>
<dbReference type="GO" id="GO:0006621">
    <property type="term" value="P:protein retention in ER lumen"/>
    <property type="evidence" value="ECO:0007669"/>
    <property type="project" value="InterPro"/>
</dbReference>
<dbReference type="GO" id="GO:0005789">
    <property type="term" value="C:endoplasmic reticulum membrane"/>
    <property type="evidence" value="ECO:0007669"/>
    <property type="project" value="UniProtKB-SubCell"/>
</dbReference>
<keyword evidence="10 11" id="KW-0675">Receptor</keyword>
<dbReference type="AlphaFoldDB" id="A0A438E212"/>